<accession>A0A195BNL5</accession>
<keyword evidence="2" id="KW-1185">Reference proteome</keyword>
<name>A0A195BNL5_9HYME</name>
<dbReference type="AlphaFoldDB" id="A0A195BNL5"/>
<sequence>MSLILEPELNGDPAVLSTGFFAYTACAKAYTRTRPNSRFRDGFSAVRDIYFTTILIASVGREDDCGGLDVPSGSAIYSTLTYERKREPFKTRWYIQGPDSGLSSFPVAGRRGLSYLSYLERC</sequence>
<dbReference type="Proteomes" id="UP000078540">
    <property type="component" value="Unassembled WGS sequence"/>
</dbReference>
<evidence type="ECO:0000313" key="2">
    <source>
        <dbReference type="Proteomes" id="UP000078540"/>
    </source>
</evidence>
<gene>
    <name evidence="1" type="ORF">ALC53_03763</name>
</gene>
<protein>
    <submittedName>
        <fullName evidence="1">Uncharacterized protein</fullName>
    </submittedName>
</protein>
<organism evidence="1 2">
    <name type="scientific">Atta colombica</name>
    <dbReference type="NCBI Taxonomy" id="520822"/>
    <lineage>
        <taxon>Eukaryota</taxon>
        <taxon>Metazoa</taxon>
        <taxon>Ecdysozoa</taxon>
        <taxon>Arthropoda</taxon>
        <taxon>Hexapoda</taxon>
        <taxon>Insecta</taxon>
        <taxon>Pterygota</taxon>
        <taxon>Neoptera</taxon>
        <taxon>Endopterygota</taxon>
        <taxon>Hymenoptera</taxon>
        <taxon>Apocrita</taxon>
        <taxon>Aculeata</taxon>
        <taxon>Formicoidea</taxon>
        <taxon>Formicidae</taxon>
        <taxon>Myrmicinae</taxon>
        <taxon>Atta</taxon>
    </lineage>
</organism>
<evidence type="ECO:0000313" key="1">
    <source>
        <dbReference type="EMBL" id="KYM86840.1"/>
    </source>
</evidence>
<dbReference type="EMBL" id="KQ976438">
    <property type="protein sequence ID" value="KYM86840.1"/>
    <property type="molecule type" value="Genomic_DNA"/>
</dbReference>
<proteinExistence type="predicted"/>
<reference evidence="1 2" key="1">
    <citation type="submission" date="2015-09" db="EMBL/GenBank/DDBJ databases">
        <title>Atta colombica WGS genome.</title>
        <authorList>
            <person name="Nygaard S."/>
            <person name="Hu H."/>
            <person name="Boomsma J."/>
            <person name="Zhang G."/>
        </authorList>
    </citation>
    <scope>NUCLEOTIDE SEQUENCE [LARGE SCALE GENOMIC DNA]</scope>
    <source>
        <strain evidence="1">Treedump-2</strain>
        <tissue evidence="1">Whole body</tissue>
    </source>
</reference>